<keyword evidence="2" id="KW-1185">Reference proteome</keyword>
<name>A0ACC2UQH8_9FUNG</name>
<evidence type="ECO:0000313" key="2">
    <source>
        <dbReference type="Proteomes" id="UP001165960"/>
    </source>
</evidence>
<gene>
    <name evidence="1" type="ORF">DSO57_1015521</name>
</gene>
<dbReference type="Proteomes" id="UP001165960">
    <property type="component" value="Unassembled WGS sequence"/>
</dbReference>
<organism evidence="1 2">
    <name type="scientific">Entomophthora muscae</name>
    <dbReference type="NCBI Taxonomy" id="34485"/>
    <lineage>
        <taxon>Eukaryota</taxon>
        <taxon>Fungi</taxon>
        <taxon>Fungi incertae sedis</taxon>
        <taxon>Zoopagomycota</taxon>
        <taxon>Entomophthoromycotina</taxon>
        <taxon>Entomophthoromycetes</taxon>
        <taxon>Entomophthorales</taxon>
        <taxon>Entomophthoraceae</taxon>
        <taxon>Entomophthora</taxon>
    </lineage>
</organism>
<evidence type="ECO:0000313" key="1">
    <source>
        <dbReference type="EMBL" id="KAJ9089194.1"/>
    </source>
</evidence>
<dbReference type="EMBL" id="QTSX02000061">
    <property type="protein sequence ID" value="KAJ9089194.1"/>
    <property type="molecule type" value="Genomic_DNA"/>
</dbReference>
<comment type="caution">
    <text evidence="1">The sequence shown here is derived from an EMBL/GenBank/DDBJ whole genome shotgun (WGS) entry which is preliminary data.</text>
</comment>
<accession>A0ACC2UQH8</accession>
<proteinExistence type="predicted"/>
<sequence length="1046" mass="119871">MSLCASQRILIPSPTIWSSKEWETSKEIVMIFSKYATQPASNKHASILQTRTVLAENLNKFCGIIRRLLENEFKPHPAYPTTLYRLNQCVELFQEYCTSEMSYAQSTVVHLQKLFACLDIDHLKLVASYKPICNVRFSLQDLKKCLMHLTKNLPPYFPPDEYLTADDFANYKDQERAELSQVIATTSLHDPGLVLCYIESNAFSPEDYIDKPFVIIPKNPRNIYRALTIVITQNNLVETDDTSAPSDASLALLKECALRWRLGSTFMLIADLEATACFFGKGDLAFDALVERLFEIQKYIKQHPCERWAASDRQYLASIFSYLLPMLFDTFCAKLGDMSHFPISLDHQLLETVDYMLHSFVVKEKGVDLAVYADELSGKIQGVLIQRYEHLHKSVAGASEALNLHHMAKLIMKDINYAAQLFKAPLLGLIDATAILVEFELKYFTLQAKSMLNGRESELIPAEDAFDFYNAFVHLHDLARNYVPDLQVGINLEHWFNRQFVRWLAALDDKSLRWVELAIQYDNFEPVSDSALHSSSVDDLIRCFREQLDLFDKLSWPNDLLESRSMARVAKVIYESIELYANRLVELFQKTNQPPPSSSPKPKWEPKWDVLKIGHKKKHVKDITKEQCIFINNIYYLRKRTLELFQNVDCQRYSKVLAEYSKGKQDNTPQARMFYIKIVTAELLKECDSGKDNDAYAILSLGDKDLLTTSIQWDDAQPKWNETCGVVLDSAQDISVRIFDKDLLTDDLCGEGILNLDPQDYWSSEDTNIWLDLEPRGRVLFIISTANEKDDPHYYISKAISTLEMHEMGLLQAILSKFTSTIKSGLSRKTVPHAISKGGDGHFHKFLGNSHMPSELKFSDEDCDQALVGLVDLLDARLNLPFRVLYEPCGFRLVTAIWRECLVAIESVMVPPFSKKRSTPKPLTKLEVDFFLRIVELLKIFFHGGDDGDGLPTQMLEIPNYRLLHTIHGLYFSSTDNLIHEYMMVFKTSDTSRLTERSPTVYKADIILRLIRLKGEEHGLLFVKNQLAVRSKALAWDHAKKKLPKP</sequence>
<reference evidence="1" key="1">
    <citation type="submission" date="2022-04" db="EMBL/GenBank/DDBJ databases">
        <title>Genome of the entomopathogenic fungus Entomophthora muscae.</title>
        <authorList>
            <person name="Elya C."/>
            <person name="Lovett B.R."/>
            <person name="Lee E."/>
            <person name="Macias A.M."/>
            <person name="Hajek A.E."/>
            <person name="De Bivort B.L."/>
            <person name="Kasson M.T."/>
            <person name="De Fine Licht H.H."/>
            <person name="Stajich J.E."/>
        </authorList>
    </citation>
    <scope>NUCLEOTIDE SEQUENCE</scope>
    <source>
        <strain evidence="1">Berkeley</strain>
    </source>
</reference>
<protein>
    <submittedName>
        <fullName evidence="1">Uncharacterized protein</fullName>
    </submittedName>
</protein>